<dbReference type="Proteomes" id="UP000828941">
    <property type="component" value="Chromosome 3"/>
</dbReference>
<reference evidence="1 2" key="1">
    <citation type="journal article" date="2022" name="DNA Res.">
        <title>Chromosomal-level genome assembly of the orchid tree Bauhinia variegata (Leguminosae; Cercidoideae) supports the allotetraploid origin hypothesis of Bauhinia.</title>
        <authorList>
            <person name="Zhong Y."/>
            <person name="Chen Y."/>
            <person name="Zheng D."/>
            <person name="Pang J."/>
            <person name="Liu Y."/>
            <person name="Luo S."/>
            <person name="Meng S."/>
            <person name="Qian L."/>
            <person name="Wei D."/>
            <person name="Dai S."/>
            <person name="Zhou R."/>
        </authorList>
    </citation>
    <scope>NUCLEOTIDE SEQUENCE [LARGE SCALE GENOMIC DNA]</scope>
    <source>
        <strain evidence="1">BV-YZ2020</strain>
    </source>
</reference>
<protein>
    <submittedName>
        <fullName evidence="1">Uncharacterized protein</fullName>
    </submittedName>
</protein>
<name>A0ACB9PNZ5_BAUVA</name>
<dbReference type="EMBL" id="CM039428">
    <property type="protein sequence ID" value="KAI4350519.1"/>
    <property type="molecule type" value="Genomic_DNA"/>
</dbReference>
<comment type="caution">
    <text evidence="1">The sequence shown here is derived from an EMBL/GenBank/DDBJ whole genome shotgun (WGS) entry which is preliminary data.</text>
</comment>
<gene>
    <name evidence="1" type="ORF">L6164_004968</name>
</gene>
<evidence type="ECO:0000313" key="1">
    <source>
        <dbReference type="EMBL" id="KAI4350519.1"/>
    </source>
</evidence>
<organism evidence="1 2">
    <name type="scientific">Bauhinia variegata</name>
    <name type="common">Purple orchid tree</name>
    <name type="synonym">Phanera variegata</name>
    <dbReference type="NCBI Taxonomy" id="167791"/>
    <lineage>
        <taxon>Eukaryota</taxon>
        <taxon>Viridiplantae</taxon>
        <taxon>Streptophyta</taxon>
        <taxon>Embryophyta</taxon>
        <taxon>Tracheophyta</taxon>
        <taxon>Spermatophyta</taxon>
        <taxon>Magnoliopsida</taxon>
        <taxon>eudicotyledons</taxon>
        <taxon>Gunneridae</taxon>
        <taxon>Pentapetalae</taxon>
        <taxon>rosids</taxon>
        <taxon>fabids</taxon>
        <taxon>Fabales</taxon>
        <taxon>Fabaceae</taxon>
        <taxon>Cercidoideae</taxon>
        <taxon>Cercideae</taxon>
        <taxon>Bauhiniinae</taxon>
        <taxon>Bauhinia</taxon>
    </lineage>
</organism>
<keyword evidence="2" id="KW-1185">Reference proteome</keyword>
<proteinExistence type="predicted"/>
<evidence type="ECO:0000313" key="2">
    <source>
        <dbReference type="Proteomes" id="UP000828941"/>
    </source>
</evidence>
<accession>A0ACB9PNZ5</accession>
<sequence>MCEEKETGSKGEHLPTNDSRMASKKALPVRTSGSRFWVSSHSSPTEKMRVCENKAKPEQKWHEMSCSKSSDDSSGVEPQDADYNLPCLSDELDTLIMARVPRSEYWKISFLNKRFLGLLTSGEIYNIRREIGFKEPSVFMLADGETNWCAFDQHFMRRRKLPIIPSDDLFENCDKESFSAGTYLFVLGQEFSGAVIWRYELVTNKWFKNPSMIRPRCLFASAACGTFAYVAGGLDLNADHEVSNSAEKYNSESESWESLPPMNKKRRNCSGCYMDNKFCVIGGQDDQQNDLSCGEFFDEKTKEWNLIPDMLKGIPVSTAQSPPLIAVANNELYTLDASSNELKVYLKSSNSWRKLGPAVPVRADARRGWGVAFKSLGNELLVIGSTSADGARRASIYTCCPDPALETLRWREIKCGTQLNPFIRNCAVMIA</sequence>